<comment type="caution">
    <text evidence="2">The sequence shown here is derived from an EMBL/GenBank/DDBJ whole genome shotgun (WGS) entry which is preliminary data.</text>
</comment>
<protein>
    <submittedName>
        <fullName evidence="2">Uncharacterized protein</fullName>
    </submittedName>
</protein>
<proteinExistence type="predicted"/>
<dbReference type="Proteomes" id="UP001190700">
    <property type="component" value="Unassembled WGS sequence"/>
</dbReference>
<gene>
    <name evidence="2" type="ORF">CYMTET_14340</name>
</gene>
<reference evidence="2 3" key="1">
    <citation type="journal article" date="2015" name="Genome Biol. Evol.">
        <title>Comparative Genomics of a Bacterivorous Green Alga Reveals Evolutionary Causalities and Consequences of Phago-Mixotrophic Mode of Nutrition.</title>
        <authorList>
            <person name="Burns J.A."/>
            <person name="Paasch A."/>
            <person name="Narechania A."/>
            <person name="Kim E."/>
        </authorList>
    </citation>
    <scope>NUCLEOTIDE SEQUENCE [LARGE SCALE GENOMIC DNA]</scope>
    <source>
        <strain evidence="2 3">PLY_AMNH</strain>
    </source>
</reference>
<feature type="region of interest" description="Disordered" evidence="1">
    <location>
        <begin position="1"/>
        <end position="28"/>
    </location>
</feature>
<name>A0AAE0GGA1_9CHLO</name>
<sequence length="98" mass="11391">MSEKLRSGPRGDYGQPLEKDASTQTDISGVHSLLEDRRAVRDWTHPVFVPCSCRFDCRYWDPQFPYPGYVFPRQGYRSQEDKEAAARFFPPLPTHANR</sequence>
<keyword evidence="3" id="KW-1185">Reference proteome</keyword>
<organism evidence="2 3">
    <name type="scientific">Cymbomonas tetramitiformis</name>
    <dbReference type="NCBI Taxonomy" id="36881"/>
    <lineage>
        <taxon>Eukaryota</taxon>
        <taxon>Viridiplantae</taxon>
        <taxon>Chlorophyta</taxon>
        <taxon>Pyramimonadophyceae</taxon>
        <taxon>Pyramimonadales</taxon>
        <taxon>Pyramimonadaceae</taxon>
        <taxon>Cymbomonas</taxon>
    </lineage>
</organism>
<evidence type="ECO:0000313" key="2">
    <source>
        <dbReference type="EMBL" id="KAK3277664.1"/>
    </source>
</evidence>
<evidence type="ECO:0000256" key="1">
    <source>
        <dbReference type="SAM" id="MobiDB-lite"/>
    </source>
</evidence>
<accession>A0AAE0GGA1</accession>
<dbReference type="AlphaFoldDB" id="A0AAE0GGA1"/>
<dbReference type="EMBL" id="LGRX02005986">
    <property type="protein sequence ID" value="KAK3277664.1"/>
    <property type="molecule type" value="Genomic_DNA"/>
</dbReference>
<evidence type="ECO:0000313" key="3">
    <source>
        <dbReference type="Proteomes" id="UP001190700"/>
    </source>
</evidence>